<evidence type="ECO:0000256" key="2">
    <source>
        <dbReference type="ARBA" id="ARBA00022980"/>
    </source>
</evidence>
<feature type="region of interest" description="Disordered" evidence="6">
    <location>
        <begin position="221"/>
        <end position="243"/>
    </location>
</feature>
<accession>A0A2H5XDJ3</accession>
<dbReference type="AlphaFoldDB" id="A0A2H5XDJ3"/>
<keyword evidence="5" id="KW-0699">rRNA-binding</keyword>
<comment type="function">
    <text evidence="5">One of the primary rRNA binding proteins. Required for association of the 30S and 50S subunits to form the 70S ribosome, for tRNA binding and peptide bond formation. It has been suggested to have peptidyltransferase activity; this is somewhat controversial. Makes several contacts with the 16S rRNA in the 70S ribosome.</text>
</comment>
<dbReference type="Pfam" id="PF03947">
    <property type="entry name" value="Ribosomal_L2_C"/>
    <property type="match status" value="1"/>
</dbReference>
<dbReference type="NCBIfam" id="TIGR01171">
    <property type="entry name" value="rplB_bact"/>
    <property type="match status" value="1"/>
</dbReference>
<dbReference type="InterPro" id="IPR008991">
    <property type="entry name" value="Translation_prot_SH3-like_sf"/>
</dbReference>
<protein>
    <recommendedName>
        <fullName evidence="4 5">Large ribosomal subunit protein uL2</fullName>
    </recommendedName>
</protein>
<organism evidence="9 10">
    <name type="scientific">Candidatus Fervidibacter japonicus</name>
    <dbReference type="NCBI Taxonomy" id="2035412"/>
    <lineage>
        <taxon>Bacteria</taxon>
        <taxon>Candidatus Fervidibacterota</taxon>
        <taxon>Candidatus Fervidibacter</taxon>
    </lineage>
</organism>
<dbReference type="GO" id="GO:0003735">
    <property type="term" value="F:structural constituent of ribosome"/>
    <property type="evidence" value="ECO:0007669"/>
    <property type="project" value="InterPro"/>
</dbReference>
<dbReference type="InterPro" id="IPR005880">
    <property type="entry name" value="Ribosomal_uL2_bac/org-type"/>
</dbReference>
<evidence type="ECO:0000259" key="8">
    <source>
        <dbReference type="SMART" id="SM01383"/>
    </source>
</evidence>
<dbReference type="Proteomes" id="UP000236173">
    <property type="component" value="Unassembled WGS sequence"/>
</dbReference>
<dbReference type="GO" id="GO:0016740">
    <property type="term" value="F:transferase activity"/>
    <property type="evidence" value="ECO:0007669"/>
    <property type="project" value="InterPro"/>
</dbReference>
<dbReference type="Gene3D" id="2.40.50.140">
    <property type="entry name" value="Nucleic acid-binding proteins"/>
    <property type="match status" value="1"/>
</dbReference>
<sequence>MGVKKANPVTPGLRHATFYDFEEITKDEPEKSLVKPLRKRAGRNNQGKVTVRFRGGGVKRLYRVIDFKRDKDGIPAKVIAIEYDPNRSARIALLEYADGERRYILWPEGLQVGDTVMSGPDADIKVGNCLPLANIPDGTVIHNIELTPGKGGQLVRSAGTFAVLMAKEGKYATVKMPSGEIRLINLKCRATIGRVGLAEHELIKLGKAGRMRYLGRRPHVRGSAMNVDDHPHGGGEGKAPIGMPAPKSPWGWVTLGRKTRKPRKPSDKLIVKRRRIGYGDKMV</sequence>
<name>A0A2H5XDJ3_9BACT</name>
<keyword evidence="2 5" id="KW-0689">Ribosomal protein</keyword>
<dbReference type="InterPro" id="IPR002171">
    <property type="entry name" value="Ribosomal_uL2"/>
</dbReference>
<dbReference type="Gene3D" id="4.10.950.10">
    <property type="entry name" value="Ribosomal protein L2, domain 3"/>
    <property type="match status" value="1"/>
</dbReference>
<dbReference type="FunFam" id="4.10.950.10:FF:000001">
    <property type="entry name" value="50S ribosomal protein L2"/>
    <property type="match status" value="1"/>
</dbReference>
<evidence type="ECO:0000313" key="10">
    <source>
        <dbReference type="Proteomes" id="UP000236173"/>
    </source>
</evidence>
<dbReference type="InterPro" id="IPR014726">
    <property type="entry name" value="Ribosomal_uL2_dom3"/>
</dbReference>
<keyword evidence="5" id="KW-0694">RNA-binding</keyword>
<dbReference type="InterPro" id="IPR014722">
    <property type="entry name" value="Rib_uL2_dom2"/>
</dbReference>
<dbReference type="SMART" id="SM01382">
    <property type="entry name" value="Ribosomal_L2_C"/>
    <property type="match status" value="1"/>
</dbReference>
<dbReference type="GO" id="GO:0015934">
    <property type="term" value="C:large ribosomal subunit"/>
    <property type="evidence" value="ECO:0007669"/>
    <property type="project" value="InterPro"/>
</dbReference>
<evidence type="ECO:0000259" key="7">
    <source>
        <dbReference type="SMART" id="SM01382"/>
    </source>
</evidence>
<dbReference type="EMBL" id="BEHT01000023">
    <property type="protein sequence ID" value="GBC99250.1"/>
    <property type="molecule type" value="Genomic_DNA"/>
</dbReference>
<dbReference type="SUPFAM" id="SSF50104">
    <property type="entry name" value="Translation proteins SH3-like domain"/>
    <property type="match status" value="1"/>
</dbReference>
<reference evidence="10" key="1">
    <citation type="submission" date="2017-09" db="EMBL/GenBank/DDBJ databases">
        <title>Metaegenomics of thermophilic ammonia-oxidizing enrichment culture.</title>
        <authorList>
            <person name="Kato S."/>
            <person name="Suzuki K."/>
        </authorList>
    </citation>
    <scope>NUCLEOTIDE SEQUENCE [LARGE SCALE GENOMIC DNA]</scope>
</reference>
<dbReference type="GO" id="GO:0002181">
    <property type="term" value="P:cytoplasmic translation"/>
    <property type="evidence" value="ECO:0007669"/>
    <property type="project" value="TreeGrafter"/>
</dbReference>
<dbReference type="GO" id="GO:0019843">
    <property type="term" value="F:rRNA binding"/>
    <property type="evidence" value="ECO:0007669"/>
    <property type="project" value="UniProtKB-UniRule"/>
</dbReference>
<evidence type="ECO:0000256" key="4">
    <source>
        <dbReference type="ARBA" id="ARBA00035242"/>
    </source>
</evidence>
<comment type="similarity">
    <text evidence="1 5">Belongs to the universal ribosomal protein uL2 family.</text>
</comment>
<dbReference type="PANTHER" id="PTHR13691:SF5">
    <property type="entry name" value="LARGE RIBOSOMAL SUBUNIT PROTEIN UL2M"/>
    <property type="match status" value="1"/>
</dbReference>
<proteinExistence type="inferred from homology"/>
<keyword evidence="3 5" id="KW-0687">Ribonucleoprotein</keyword>
<evidence type="ECO:0000256" key="1">
    <source>
        <dbReference type="ARBA" id="ARBA00005636"/>
    </source>
</evidence>
<evidence type="ECO:0000256" key="3">
    <source>
        <dbReference type="ARBA" id="ARBA00023274"/>
    </source>
</evidence>
<comment type="subunit">
    <text evidence="5">Part of the 50S ribosomal subunit. Forms a bridge to the 30S subunit in the 70S ribosome.</text>
</comment>
<evidence type="ECO:0000256" key="6">
    <source>
        <dbReference type="SAM" id="MobiDB-lite"/>
    </source>
</evidence>
<evidence type="ECO:0000256" key="5">
    <source>
        <dbReference type="HAMAP-Rule" id="MF_01320"/>
    </source>
</evidence>
<dbReference type="InterPro" id="IPR022666">
    <property type="entry name" value="Ribosomal_uL2_RNA-bd_dom"/>
</dbReference>
<dbReference type="HAMAP" id="MF_01320_B">
    <property type="entry name" value="Ribosomal_uL2_B"/>
    <property type="match status" value="1"/>
</dbReference>
<dbReference type="Pfam" id="PF00181">
    <property type="entry name" value="Ribosomal_L2_N"/>
    <property type="match status" value="1"/>
</dbReference>
<gene>
    <name evidence="5 9" type="primary">rplB</name>
    <name evidence="9" type="ORF">HRbin17_01772</name>
</gene>
<dbReference type="FunFam" id="2.40.50.140:FF:000003">
    <property type="entry name" value="50S ribosomal protein L2"/>
    <property type="match status" value="1"/>
</dbReference>
<dbReference type="FunFam" id="2.30.30.30:FF:000001">
    <property type="entry name" value="50S ribosomal protein L2"/>
    <property type="match status" value="1"/>
</dbReference>
<comment type="caution">
    <text evidence="9">The sequence shown here is derived from an EMBL/GenBank/DDBJ whole genome shotgun (WGS) entry which is preliminary data.</text>
</comment>
<feature type="domain" description="Large ribosomal subunit protein uL2 RNA-binding" evidence="8">
    <location>
        <begin position="42"/>
        <end position="118"/>
    </location>
</feature>
<dbReference type="InterPro" id="IPR012340">
    <property type="entry name" value="NA-bd_OB-fold"/>
</dbReference>
<dbReference type="PANTHER" id="PTHR13691">
    <property type="entry name" value="RIBOSOMAL PROTEIN L2"/>
    <property type="match status" value="1"/>
</dbReference>
<feature type="domain" description="Large ribosomal subunit protein uL2 C-terminal" evidence="7">
    <location>
        <begin position="124"/>
        <end position="253"/>
    </location>
</feature>
<dbReference type="InterPro" id="IPR022669">
    <property type="entry name" value="Ribosomal_uL2_C"/>
</dbReference>
<dbReference type="Gene3D" id="2.30.30.30">
    <property type="match status" value="1"/>
</dbReference>
<evidence type="ECO:0000313" key="9">
    <source>
        <dbReference type="EMBL" id="GBC99250.1"/>
    </source>
</evidence>
<dbReference type="PIRSF" id="PIRSF002158">
    <property type="entry name" value="Ribosomal_L2"/>
    <property type="match status" value="1"/>
</dbReference>
<dbReference type="SMART" id="SM01383">
    <property type="entry name" value="Ribosomal_L2"/>
    <property type="match status" value="1"/>
</dbReference>
<dbReference type="SUPFAM" id="SSF50249">
    <property type="entry name" value="Nucleic acid-binding proteins"/>
    <property type="match status" value="1"/>
</dbReference>